<dbReference type="PANTHER" id="PTHR35529:SF1">
    <property type="entry name" value="MANGANESE EFFLUX PUMP MNTP-RELATED"/>
    <property type="match status" value="1"/>
</dbReference>
<accession>A0A437M1Z2</accession>
<feature type="signal peptide" evidence="9">
    <location>
        <begin position="1"/>
        <end position="19"/>
    </location>
</feature>
<evidence type="ECO:0000256" key="3">
    <source>
        <dbReference type="ARBA" id="ARBA00022692"/>
    </source>
</evidence>
<name>A0A437M1Z2_9PROT</name>
<evidence type="ECO:0000256" key="6">
    <source>
        <dbReference type="ARBA" id="ARBA00023136"/>
    </source>
</evidence>
<gene>
    <name evidence="8" type="primary">mntP</name>
    <name evidence="10" type="ORF">EOD42_21910</name>
</gene>
<evidence type="ECO:0000256" key="4">
    <source>
        <dbReference type="ARBA" id="ARBA00022989"/>
    </source>
</evidence>
<evidence type="ECO:0000256" key="7">
    <source>
        <dbReference type="ARBA" id="ARBA00023211"/>
    </source>
</evidence>
<dbReference type="GO" id="GO:0005384">
    <property type="term" value="F:manganese ion transmembrane transporter activity"/>
    <property type="evidence" value="ECO:0007669"/>
    <property type="project" value="UniProtKB-UniRule"/>
</dbReference>
<dbReference type="AlphaFoldDB" id="A0A437M1Z2"/>
<comment type="caution">
    <text evidence="10">The sequence shown here is derived from an EMBL/GenBank/DDBJ whole genome shotgun (WGS) entry which is preliminary data.</text>
</comment>
<dbReference type="OrthoDB" id="9811590at2"/>
<proteinExistence type="inferred from homology"/>
<evidence type="ECO:0000256" key="8">
    <source>
        <dbReference type="HAMAP-Rule" id="MF_01521"/>
    </source>
</evidence>
<comment type="similarity">
    <text evidence="8">Belongs to the MntP (TC 9.B.29) family.</text>
</comment>
<protein>
    <recommendedName>
        <fullName evidence="8">Putative manganese efflux pump MntP</fullName>
    </recommendedName>
</protein>
<feature type="transmembrane region" description="Helical" evidence="8">
    <location>
        <begin position="105"/>
        <end position="127"/>
    </location>
</feature>
<reference evidence="10 11" key="1">
    <citation type="submission" date="2019-01" db="EMBL/GenBank/DDBJ databases">
        <authorList>
            <person name="Chen W.-M."/>
        </authorList>
    </citation>
    <scope>NUCLEOTIDE SEQUENCE [LARGE SCALE GENOMIC DNA]</scope>
    <source>
        <strain evidence="10 11">CCP-6</strain>
    </source>
</reference>
<keyword evidence="6 8" id="KW-0472">Membrane</keyword>
<dbReference type="InterPro" id="IPR003810">
    <property type="entry name" value="Mntp/YtaF"/>
</dbReference>
<keyword evidence="2 8" id="KW-1003">Cell membrane</keyword>
<feature type="transmembrane region" description="Helical" evidence="8">
    <location>
        <begin position="71"/>
        <end position="93"/>
    </location>
</feature>
<organism evidence="10 11">
    <name type="scientific">Rhodovarius crocodyli</name>
    <dbReference type="NCBI Taxonomy" id="1979269"/>
    <lineage>
        <taxon>Bacteria</taxon>
        <taxon>Pseudomonadati</taxon>
        <taxon>Pseudomonadota</taxon>
        <taxon>Alphaproteobacteria</taxon>
        <taxon>Acetobacterales</taxon>
        <taxon>Roseomonadaceae</taxon>
        <taxon>Rhodovarius</taxon>
    </lineage>
</organism>
<dbReference type="InterPro" id="IPR022929">
    <property type="entry name" value="Put_MntP"/>
</dbReference>
<evidence type="ECO:0000256" key="5">
    <source>
        <dbReference type="ARBA" id="ARBA00023065"/>
    </source>
</evidence>
<keyword evidence="4 8" id="KW-1133">Transmembrane helix</keyword>
<dbReference type="EMBL" id="SACL01000010">
    <property type="protein sequence ID" value="RVT91622.1"/>
    <property type="molecule type" value="Genomic_DNA"/>
</dbReference>
<dbReference type="Proteomes" id="UP000282957">
    <property type="component" value="Unassembled WGS sequence"/>
</dbReference>
<keyword evidence="5 8" id="KW-0406">Ion transport</keyword>
<evidence type="ECO:0000313" key="10">
    <source>
        <dbReference type="EMBL" id="RVT91622.1"/>
    </source>
</evidence>
<dbReference type="Pfam" id="PF02659">
    <property type="entry name" value="Mntp"/>
    <property type="match status" value="1"/>
</dbReference>
<feature type="transmembrane region" description="Helical" evidence="8">
    <location>
        <begin position="165"/>
        <end position="183"/>
    </location>
</feature>
<comment type="function">
    <text evidence="8">Probably functions as a manganese efflux pump.</text>
</comment>
<comment type="subcellular location">
    <subcellularLocation>
        <location evidence="8">Cell membrane</location>
        <topology evidence="8">Multi-pass membrane protein</topology>
    </subcellularLocation>
</comment>
<dbReference type="HAMAP" id="MF_01521">
    <property type="entry name" value="MntP_pump"/>
    <property type="match status" value="1"/>
</dbReference>
<feature type="chain" id="PRO_5019120066" description="Putative manganese efflux pump MntP" evidence="9">
    <location>
        <begin position="20"/>
        <end position="191"/>
    </location>
</feature>
<evidence type="ECO:0000256" key="2">
    <source>
        <dbReference type="ARBA" id="ARBA00022475"/>
    </source>
</evidence>
<dbReference type="PANTHER" id="PTHR35529">
    <property type="entry name" value="MANGANESE EFFLUX PUMP MNTP-RELATED"/>
    <property type="match status" value="1"/>
</dbReference>
<sequence length="191" mass="19598">MTPATIAMLSFSMSADAFAASLAKGASLDRPRFTEALRTGLVFGVVEALTPLIGWAAGFAASTYIEAVDHWIAFGLLLAIGGRMVLQALAPAAHEEAARPRRHSLAVLITTAIATSLDAMAVGVSLAFLDVHIALVAGAIGLATFLMATAGILIARHVGQRLGRWAEGMGGLCLIGIGCAILIEHLGLLGA</sequence>
<keyword evidence="9" id="KW-0732">Signal</keyword>
<feature type="transmembrane region" description="Helical" evidence="8">
    <location>
        <begin position="133"/>
        <end position="153"/>
    </location>
</feature>
<keyword evidence="7 8" id="KW-0464">Manganese</keyword>
<keyword evidence="3 8" id="KW-0812">Transmembrane</keyword>
<evidence type="ECO:0000313" key="11">
    <source>
        <dbReference type="Proteomes" id="UP000282957"/>
    </source>
</evidence>
<evidence type="ECO:0000256" key="9">
    <source>
        <dbReference type="SAM" id="SignalP"/>
    </source>
</evidence>
<keyword evidence="11" id="KW-1185">Reference proteome</keyword>
<comment type="caution">
    <text evidence="8">Lacks conserved residue(s) required for the propagation of feature annotation.</text>
</comment>
<dbReference type="GO" id="GO:0005886">
    <property type="term" value="C:plasma membrane"/>
    <property type="evidence" value="ECO:0007669"/>
    <property type="project" value="UniProtKB-SubCell"/>
</dbReference>
<dbReference type="RefSeq" id="WP_127789726.1">
    <property type="nucleotide sequence ID" value="NZ_SACL01000010.1"/>
</dbReference>
<keyword evidence="1 8" id="KW-0813">Transport</keyword>
<evidence type="ECO:0000256" key="1">
    <source>
        <dbReference type="ARBA" id="ARBA00022448"/>
    </source>
</evidence>